<feature type="repeat" description="TPR" evidence="1">
    <location>
        <begin position="96"/>
        <end position="129"/>
    </location>
</feature>
<dbReference type="PROSITE" id="PS50005">
    <property type="entry name" value="TPR"/>
    <property type="match status" value="1"/>
</dbReference>
<accession>A0A8J9YZV0</accession>
<dbReference type="InterPro" id="IPR011990">
    <property type="entry name" value="TPR-like_helical_dom_sf"/>
</dbReference>
<dbReference type="OrthoDB" id="5988009at2759"/>
<name>A0A8J9YZV0_BRALA</name>
<dbReference type="SUPFAM" id="SSF48452">
    <property type="entry name" value="TPR-like"/>
    <property type="match status" value="1"/>
</dbReference>
<dbReference type="Proteomes" id="UP000838412">
    <property type="component" value="Chromosome 14"/>
</dbReference>
<evidence type="ECO:0000313" key="2">
    <source>
        <dbReference type="EMBL" id="CAH1244672.1"/>
    </source>
</evidence>
<keyword evidence="1" id="KW-0802">TPR repeat</keyword>
<protein>
    <submittedName>
        <fullName evidence="2">Hypp7358 protein</fullName>
    </submittedName>
</protein>
<organism evidence="2 3">
    <name type="scientific">Branchiostoma lanceolatum</name>
    <name type="common">Common lancelet</name>
    <name type="synonym">Amphioxus lanceolatum</name>
    <dbReference type="NCBI Taxonomy" id="7740"/>
    <lineage>
        <taxon>Eukaryota</taxon>
        <taxon>Metazoa</taxon>
        <taxon>Chordata</taxon>
        <taxon>Cephalochordata</taxon>
        <taxon>Leptocardii</taxon>
        <taxon>Amphioxiformes</taxon>
        <taxon>Branchiostomatidae</taxon>
        <taxon>Branchiostoma</taxon>
    </lineage>
</organism>
<dbReference type="SMART" id="SM00028">
    <property type="entry name" value="TPR"/>
    <property type="match status" value="1"/>
</dbReference>
<dbReference type="EMBL" id="OV696699">
    <property type="protein sequence ID" value="CAH1244672.1"/>
    <property type="molecule type" value="Genomic_DNA"/>
</dbReference>
<evidence type="ECO:0000256" key="1">
    <source>
        <dbReference type="PROSITE-ProRule" id="PRU00339"/>
    </source>
</evidence>
<dbReference type="Pfam" id="PF13424">
    <property type="entry name" value="TPR_12"/>
    <property type="match status" value="1"/>
</dbReference>
<sequence>MTLEPFPVKPERALMRAVYEAERVINLYVHPAQAVPFFEACLSSAMAWGSPEERAKLLNVTGFAMGNYQGRYEDAYEKYIRAKELLEPLGESTALARLYSNIGYIYHTRGQHNKAIRYLEDSLEMWERLRHGPTRGKAVTLATLGIVHDFVGKSNFF</sequence>
<gene>
    <name evidence="2" type="primary">Hypp7358</name>
    <name evidence="2" type="ORF">BLAG_LOCUS7256</name>
</gene>
<proteinExistence type="predicted"/>
<keyword evidence="3" id="KW-1185">Reference proteome</keyword>
<dbReference type="AlphaFoldDB" id="A0A8J9YZV0"/>
<dbReference type="Gene3D" id="1.25.40.10">
    <property type="entry name" value="Tetratricopeptide repeat domain"/>
    <property type="match status" value="1"/>
</dbReference>
<dbReference type="InterPro" id="IPR019734">
    <property type="entry name" value="TPR_rpt"/>
</dbReference>
<evidence type="ECO:0000313" key="3">
    <source>
        <dbReference type="Proteomes" id="UP000838412"/>
    </source>
</evidence>
<reference evidence="2" key="1">
    <citation type="submission" date="2022-01" db="EMBL/GenBank/DDBJ databases">
        <authorList>
            <person name="Braso-Vives M."/>
        </authorList>
    </citation>
    <scope>NUCLEOTIDE SEQUENCE</scope>
</reference>